<gene>
    <name evidence="2" type="ORF">IV203_026332</name>
</gene>
<name>A0A9K3LIX1_9STRA</name>
<dbReference type="Proteomes" id="UP000693970">
    <property type="component" value="Unassembled WGS sequence"/>
</dbReference>
<dbReference type="PANTHER" id="PTHR21660">
    <property type="entry name" value="THIOESTERASE SUPERFAMILY MEMBER-RELATED"/>
    <property type="match status" value="1"/>
</dbReference>
<reference evidence="2" key="1">
    <citation type="journal article" date="2021" name="Sci. Rep.">
        <title>Diploid genomic architecture of Nitzschia inconspicua, an elite biomass production diatom.</title>
        <authorList>
            <person name="Oliver A."/>
            <person name="Podell S."/>
            <person name="Pinowska A."/>
            <person name="Traller J.C."/>
            <person name="Smith S.R."/>
            <person name="McClure R."/>
            <person name="Beliaev A."/>
            <person name="Bohutskyi P."/>
            <person name="Hill E.A."/>
            <person name="Rabines A."/>
            <person name="Zheng H."/>
            <person name="Allen L.Z."/>
            <person name="Kuo A."/>
            <person name="Grigoriev I.V."/>
            <person name="Allen A.E."/>
            <person name="Hazlebeck D."/>
            <person name="Allen E.E."/>
        </authorList>
    </citation>
    <scope>NUCLEOTIDE SEQUENCE</scope>
    <source>
        <strain evidence="2">Hildebrandi</strain>
    </source>
</reference>
<evidence type="ECO:0000256" key="1">
    <source>
        <dbReference type="ARBA" id="ARBA00022801"/>
    </source>
</evidence>
<sequence length="372" mass="42314">MHLTRRVLLASRGDKNSTKSIPTLLEFLSLQRRLEDLQRHQGFGNFLGLTVPPSENLGTSNSSSFNNMSKGDLRWEETTDVPPYHPALVYRYQLPKTLRYLQLDNDEIRNDDNPTIRLSTYMSILDEVSTWSMILNTFPHPRPGVSVTMSTEWGPAAYTKLMNSSIDAVDITTTVTKQGQTMGFLRSEVRDPVTSQVIRHFQHTKFLDPGRWFRMLLTPQARWGLNILSGHVFPMLKKTEKVKDREQDEIERAKRIMDSFTVTGPSTATFQVRPQHTNGFGGLHGGVQAILMEDLGHKVVKQQISNLTRLRCKRILASYQSSASKKVKLEAYVLQSQPTERTIILRVVVERDSSGTSVLVSEGILEFEYETM</sequence>
<evidence type="ECO:0008006" key="4">
    <source>
        <dbReference type="Google" id="ProtNLM"/>
    </source>
</evidence>
<dbReference type="EMBL" id="JAGRRH010000010">
    <property type="protein sequence ID" value="KAG7362972.1"/>
    <property type="molecule type" value="Genomic_DNA"/>
</dbReference>
<dbReference type="PANTHER" id="PTHR21660:SF1">
    <property type="entry name" value="ACYL-COENZYME A THIOESTERASE 13"/>
    <property type="match status" value="1"/>
</dbReference>
<reference evidence="2" key="2">
    <citation type="submission" date="2021-04" db="EMBL/GenBank/DDBJ databases">
        <authorList>
            <person name="Podell S."/>
        </authorList>
    </citation>
    <scope>NUCLEOTIDE SEQUENCE</scope>
    <source>
        <strain evidence="2">Hildebrandi</strain>
    </source>
</reference>
<accession>A0A9K3LIX1</accession>
<proteinExistence type="predicted"/>
<dbReference type="InterPro" id="IPR039298">
    <property type="entry name" value="ACOT13"/>
</dbReference>
<dbReference type="GO" id="GO:0047617">
    <property type="term" value="F:fatty acyl-CoA hydrolase activity"/>
    <property type="evidence" value="ECO:0007669"/>
    <property type="project" value="InterPro"/>
</dbReference>
<dbReference type="OrthoDB" id="46529at2759"/>
<dbReference type="AlphaFoldDB" id="A0A9K3LIX1"/>
<evidence type="ECO:0000313" key="3">
    <source>
        <dbReference type="Proteomes" id="UP000693970"/>
    </source>
</evidence>
<evidence type="ECO:0000313" key="2">
    <source>
        <dbReference type="EMBL" id="KAG7362972.1"/>
    </source>
</evidence>
<keyword evidence="1" id="KW-0378">Hydrolase</keyword>
<keyword evidence="3" id="KW-1185">Reference proteome</keyword>
<comment type="caution">
    <text evidence="2">The sequence shown here is derived from an EMBL/GenBank/DDBJ whole genome shotgun (WGS) entry which is preliminary data.</text>
</comment>
<protein>
    <recommendedName>
        <fullName evidence="4">Thioesterase domain-containing protein</fullName>
    </recommendedName>
</protein>
<organism evidence="2 3">
    <name type="scientific">Nitzschia inconspicua</name>
    <dbReference type="NCBI Taxonomy" id="303405"/>
    <lineage>
        <taxon>Eukaryota</taxon>
        <taxon>Sar</taxon>
        <taxon>Stramenopiles</taxon>
        <taxon>Ochrophyta</taxon>
        <taxon>Bacillariophyta</taxon>
        <taxon>Bacillariophyceae</taxon>
        <taxon>Bacillariophycidae</taxon>
        <taxon>Bacillariales</taxon>
        <taxon>Bacillariaceae</taxon>
        <taxon>Nitzschia</taxon>
    </lineage>
</organism>